<dbReference type="GO" id="GO:0008270">
    <property type="term" value="F:zinc ion binding"/>
    <property type="evidence" value="ECO:0007669"/>
    <property type="project" value="UniProtKB-KW"/>
</dbReference>
<evidence type="ECO:0000313" key="8">
    <source>
        <dbReference type="Proteomes" id="UP000708208"/>
    </source>
</evidence>
<dbReference type="InterPro" id="IPR018957">
    <property type="entry name" value="Znf_C3HC4_RING-type"/>
</dbReference>
<evidence type="ECO:0000256" key="1">
    <source>
        <dbReference type="ARBA" id="ARBA00022723"/>
    </source>
</evidence>
<organism evidence="7 8">
    <name type="scientific">Allacma fusca</name>
    <dbReference type="NCBI Taxonomy" id="39272"/>
    <lineage>
        <taxon>Eukaryota</taxon>
        <taxon>Metazoa</taxon>
        <taxon>Ecdysozoa</taxon>
        <taxon>Arthropoda</taxon>
        <taxon>Hexapoda</taxon>
        <taxon>Collembola</taxon>
        <taxon>Symphypleona</taxon>
        <taxon>Sminthuridae</taxon>
        <taxon>Allacma</taxon>
    </lineage>
</organism>
<feature type="compositionally biased region" description="Acidic residues" evidence="5">
    <location>
        <begin position="32"/>
        <end position="47"/>
    </location>
</feature>
<dbReference type="AlphaFoldDB" id="A0A8J2JA20"/>
<comment type="caution">
    <text evidence="7">The sequence shown here is derived from an EMBL/GenBank/DDBJ whole genome shotgun (WGS) entry which is preliminary data.</text>
</comment>
<gene>
    <name evidence="7" type="ORF">AFUS01_LOCUS6171</name>
</gene>
<accession>A0A8J2JA20</accession>
<dbReference type="InterPro" id="IPR001841">
    <property type="entry name" value="Znf_RING"/>
</dbReference>
<dbReference type="SMART" id="SM00184">
    <property type="entry name" value="RING"/>
    <property type="match status" value="1"/>
</dbReference>
<dbReference type="Proteomes" id="UP000708208">
    <property type="component" value="Unassembled WGS sequence"/>
</dbReference>
<dbReference type="OrthoDB" id="7851896at2759"/>
<reference evidence="7" key="1">
    <citation type="submission" date="2021-06" db="EMBL/GenBank/DDBJ databases">
        <authorList>
            <person name="Hodson N. C."/>
            <person name="Mongue J. A."/>
            <person name="Jaron S. K."/>
        </authorList>
    </citation>
    <scope>NUCLEOTIDE SEQUENCE</scope>
</reference>
<keyword evidence="1" id="KW-0479">Metal-binding</keyword>
<keyword evidence="3" id="KW-0862">Zinc</keyword>
<keyword evidence="8" id="KW-1185">Reference proteome</keyword>
<dbReference type="InterPro" id="IPR017907">
    <property type="entry name" value="Znf_RING_CS"/>
</dbReference>
<dbReference type="PANTHER" id="PTHR23327">
    <property type="entry name" value="RING FINGER PROTEIN 127"/>
    <property type="match status" value="1"/>
</dbReference>
<evidence type="ECO:0000256" key="4">
    <source>
        <dbReference type="PROSITE-ProRule" id="PRU00175"/>
    </source>
</evidence>
<dbReference type="PROSITE" id="PS50089">
    <property type="entry name" value="ZF_RING_2"/>
    <property type="match status" value="1"/>
</dbReference>
<protein>
    <recommendedName>
        <fullName evidence="6">RING-type domain-containing protein</fullName>
    </recommendedName>
</protein>
<evidence type="ECO:0000256" key="3">
    <source>
        <dbReference type="ARBA" id="ARBA00022833"/>
    </source>
</evidence>
<dbReference type="PANTHER" id="PTHR23327:SF51">
    <property type="entry name" value="TRANSCRIPTIONAL REGULATOR OF YEAST FORM ADHERENCE 3"/>
    <property type="match status" value="1"/>
</dbReference>
<dbReference type="Pfam" id="PF00097">
    <property type="entry name" value="zf-C3HC4"/>
    <property type="match status" value="1"/>
</dbReference>
<evidence type="ECO:0000256" key="2">
    <source>
        <dbReference type="ARBA" id="ARBA00022771"/>
    </source>
</evidence>
<dbReference type="EMBL" id="CAJVCH010040360">
    <property type="protein sequence ID" value="CAG7716676.1"/>
    <property type="molecule type" value="Genomic_DNA"/>
</dbReference>
<proteinExistence type="predicted"/>
<name>A0A8J2JA20_9HEXA</name>
<sequence length="211" mass="23888">MKPHSRFCPLNPVNINQVEPPQREVVEVYDEQETGTVEGDSETEIEGSEGNMSTGKTLDFIQTFRQLVSKHFKCPICQSILKDPVTLECNHLFCQECLNEWIQVLQTKNDIKSCPVCRKLIRNSVDISDIPVSTMSSFLIKFAAIERVFEDESKQVSCTSDSREQAELLFGSHIGDEDLTKFQMGDKSESPKELLAEISLQHSQHLPNDLP</sequence>
<feature type="region of interest" description="Disordered" evidence="5">
    <location>
        <begin position="32"/>
        <end position="52"/>
    </location>
</feature>
<keyword evidence="2 4" id="KW-0863">Zinc-finger</keyword>
<dbReference type="PROSITE" id="PS00518">
    <property type="entry name" value="ZF_RING_1"/>
    <property type="match status" value="1"/>
</dbReference>
<evidence type="ECO:0000313" key="7">
    <source>
        <dbReference type="EMBL" id="CAG7716676.1"/>
    </source>
</evidence>
<evidence type="ECO:0000259" key="6">
    <source>
        <dbReference type="PROSITE" id="PS50089"/>
    </source>
</evidence>
<evidence type="ECO:0000256" key="5">
    <source>
        <dbReference type="SAM" id="MobiDB-lite"/>
    </source>
</evidence>
<feature type="domain" description="RING-type" evidence="6">
    <location>
        <begin position="74"/>
        <end position="118"/>
    </location>
</feature>